<evidence type="ECO:0000313" key="3">
    <source>
        <dbReference type="Proteomes" id="UP000002214"/>
    </source>
</evidence>
<keyword evidence="1" id="KW-0812">Transmembrane</keyword>
<dbReference type="HOGENOM" id="CLU_3323912_0_0_9"/>
<reference evidence="2 3" key="1">
    <citation type="submission" date="2008-10" db="EMBL/GenBank/DDBJ databases">
        <title>Genome sequence of Bacillus cereus AH187.</title>
        <authorList>
            <person name="Dodson R.J."/>
            <person name="Durkin A.S."/>
            <person name="Rosovitz M.J."/>
            <person name="Rasko D.A."/>
            <person name="Kolsto A.B."/>
            <person name="Okstad O.A."/>
            <person name="Ravel J."/>
            <person name="Sutton G."/>
        </authorList>
    </citation>
    <scope>NUCLEOTIDE SEQUENCE [LARGE SCALE GENOMIC DNA]</scope>
    <source>
        <strain evidence="2 3">AH187</strain>
    </source>
</reference>
<dbReference type="KEGG" id="bcr:BCAH187_A3795"/>
<dbReference type="EMBL" id="CP001177">
    <property type="protein sequence ID" value="ACJ81176.1"/>
    <property type="molecule type" value="Genomic_DNA"/>
</dbReference>
<gene>
    <name evidence="2" type="ordered locus">BCAH187_A3795</name>
</gene>
<keyword evidence="1" id="KW-0472">Membrane</keyword>
<accession>B7HKV0</accession>
<protein>
    <submittedName>
        <fullName evidence="2">Uncharacterized protein</fullName>
    </submittedName>
</protein>
<keyword evidence="1" id="KW-1133">Transmembrane helix</keyword>
<organism evidence="2 3">
    <name type="scientific">Bacillus cereus (strain AH187)</name>
    <dbReference type="NCBI Taxonomy" id="405534"/>
    <lineage>
        <taxon>Bacteria</taxon>
        <taxon>Bacillati</taxon>
        <taxon>Bacillota</taxon>
        <taxon>Bacilli</taxon>
        <taxon>Bacillales</taxon>
        <taxon>Bacillaceae</taxon>
        <taxon>Bacillus</taxon>
        <taxon>Bacillus cereus group</taxon>
    </lineage>
</organism>
<evidence type="ECO:0000256" key="1">
    <source>
        <dbReference type="SAM" id="Phobius"/>
    </source>
</evidence>
<name>B7HKV0_BACC7</name>
<evidence type="ECO:0000313" key="2">
    <source>
        <dbReference type="EMBL" id="ACJ81176.1"/>
    </source>
</evidence>
<proteinExistence type="predicted"/>
<feature type="transmembrane region" description="Helical" evidence="1">
    <location>
        <begin position="15"/>
        <end position="33"/>
    </location>
</feature>
<dbReference type="Proteomes" id="UP000002214">
    <property type="component" value="Chromosome"/>
</dbReference>
<dbReference type="AlphaFoldDB" id="B7HKV0"/>
<sequence>MKSCKAQKKKEETGSSSFFLYVFALMVITNTFFEKSRK</sequence>